<organism evidence="2 3">
    <name type="scientific">Roseimaritima multifibrata</name>
    <dbReference type="NCBI Taxonomy" id="1930274"/>
    <lineage>
        <taxon>Bacteria</taxon>
        <taxon>Pseudomonadati</taxon>
        <taxon>Planctomycetota</taxon>
        <taxon>Planctomycetia</taxon>
        <taxon>Pirellulales</taxon>
        <taxon>Pirellulaceae</taxon>
        <taxon>Roseimaritima</taxon>
    </lineage>
</organism>
<protein>
    <submittedName>
        <fullName evidence="2">Alpha/beta hydrolase family protein</fullName>
    </submittedName>
</protein>
<dbReference type="Gene3D" id="3.40.50.1820">
    <property type="entry name" value="alpha/beta hydrolase"/>
    <property type="match status" value="1"/>
</dbReference>
<dbReference type="PANTHER" id="PTHR12277">
    <property type="entry name" value="ALPHA/BETA HYDROLASE DOMAIN-CONTAINING PROTEIN"/>
    <property type="match status" value="1"/>
</dbReference>
<dbReference type="RefSeq" id="WP_246109828.1">
    <property type="nucleotide sequence ID" value="NZ_CP036262.1"/>
</dbReference>
<proteinExistence type="predicted"/>
<reference evidence="2 3" key="1">
    <citation type="submission" date="2019-02" db="EMBL/GenBank/DDBJ databases">
        <title>Deep-cultivation of Planctomycetes and their phenomic and genomic characterization uncovers novel biology.</title>
        <authorList>
            <person name="Wiegand S."/>
            <person name="Jogler M."/>
            <person name="Boedeker C."/>
            <person name="Pinto D."/>
            <person name="Vollmers J."/>
            <person name="Rivas-Marin E."/>
            <person name="Kohn T."/>
            <person name="Peeters S.H."/>
            <person name="Heuer A."/>
            <person name="Rast P."/>
            <person name="Oberbeckmann S."/>
            <person name="Bunk B."/>
            <person name="Jeske O."/>
            <person name="Meyerdierks A."/>
            <person name="Storesund J.E."/>
            <person name="Kallscheuer N."/>
            <person name="Luecker S."/>
            <person name="Lage O.M."/>
            <person name="Pohl T."/>
            <person name="Merkel B.J."/>
            <person name="Hornburger P."/>
            <person name="Mueller R.-W."/>
            <person name="Bruemmer F."/>
            <person name="Labrenz M."/>
            <person name="Spormann A.M."/>
            <person name="Op den Camp H."/>
            <person name="Overmann J."/>
            <person name="Amann R."/>
            <person name="Jetten M.S.M."/>
            <person name="Mascher T."/>
            <person name="Medema M.H."/>
            <person name="Devos D.P."/>
            <person name="Kaster A.-K."/>
            <person name="Ovreas L."/>
            <person name="Rohde M."/>
            <person name="Galperin M.Y."/>
            <person name="Jogler C."/>
        </authorList>
    </citation>
    <scope>NUCLEOTIDE SEQUENCE [LARGE SCALE GENOMIC DNA]</scope>
    <source>
        <strain evidence="2 3">FF011L</strain>
    </source>
</reference>
<evidence type="ECO:0000313" key="2">
    <source>
        <dbReference type="EMBL" id="QDS93155.1"/>
    </source>
</evidence>
<accession>A0A517ME35</accession>
<evidence type="ECO:0000313" key="3">
    <source>
        <dbReference type="Proteomes" id="UP000320672"/>
    </source>
</evidence>
<gene>
    <name evidence="2" type="ORF">FF011L_19110</name>
</gene>
<dbReference type="KEGG" id="rml:FF011L_19110"/>
<dbReference type="SUPFAM" id="SSF53474">
    <property type="entry name" value="alpha/beta-Hydrolases"/>
    <property type="match status" value="1"/>
</dbReference>
<dbReference type="Proteomes" id="UP000320672">
    <property type="component" value="Chromosome"/>
</dbReference>
<name>A0A517ME35_9BACT</name>
<dbReference type="Pfam" id="PF12146">
    <property type="entry name" value="Hydrolase_4"/>
    <property type="match status" value="1"/>
</dbReference>
<feature type="domain" description="Serine aminopeptidase S33" evidence="1">
    <location>
        <begin position="56"/>
        <end position="155"/>
    </location>
</feature>
<evidence type="ECO:0000259" key="1">
    <source>
        <dbReference type="Pfam" id="PF12146"/>
    </source>
</evidence>
<keyword evidence="3" id="KW-1185">Reference proteome</keyword>
<sequence length="278" mass="30276">MSSNFPPARFQRVSRRVRFAGGNGFDLSGIVDECIDRPNAPLVLFSHCFTCNKDLKAVVRISRRLAEQGMTVLRYDMTGLGGSDGDFSATNFQTNLADLIAAANFAAEHLRPPDALIGHSFGGTASLAAAANRAATPSLQHLKCLVTLAAPTDTHHLAKLLIRMNPRIEKEGEGTVKIGGVAFQITTAMVEDFRSHFVEDMIGKIALPILVCHSPRDETVGFENAIRIMQLASHSDTPSPVSLLNLHEADHLFLRDADDLIYVADAIANFLHRYGERA</sequence>
<dbReference type="GO" id="GO:0016787">
    <property type="term" value="F:hydrolase activity"/>
    <property type="evidence" value="ECO:0007669"/>
    <property type="project" value="UniProtKB-KW"/>
</dbReference>
<keyword evidence="2" id="KW-0378">Hydrolase</keyword>
<dbReference type="EMBL" id="CP036262">
    <property type="protein sequence ID" value="QDS93155.1"/>
    <property type="molecule type" value="Genomic_DNA"/>
</dbReference>
<dbReference type="AlphaFoldDB" id="A0A517ME35"/>
<dbReference type="InterPro" id="IPR022742">
    <property type="entry name" value="Hydrolase_4"/>
</dbReference>
<dbReference type="InterPro" id="IPR029058">
    <property type="entry name" value="AB_hydrolase_fold"/>
</dbReference>